<dbReference type="PANTHER" id="PTHR30024:SF47">
    <property type="entry name" value="TAURINE-BINDING PERIPLASMIC PROTEIN"/>
    <property type="match status" value="1"/>
</dbReference>
<dbReference type="InterPro" id="IPR015168">
    <property type="entry name" value="SsuA/THI5"/>
</dbReference>
<dbReference type="EMBL" id="FQZO01000006">
    <property type="protein sequence ID" value="SHJ65704.1"/>
    <property type="molecule type" value="Genomic_DNA"/>
</dbReference>
<evidence type="ECO:0000256" key="1">
    <source>
        <dbReference type="ARBA" id="ARBA00004418"/>
    </source>
</evidence>
<dbReference type="SUPFAM" id="SSF53850">
    <property type="entry name" value="Periplasmic binding protein-like II"/>
    <property type="match status" value="1"/>
</dbReference>
<comment type="subcellular location">
    <subcellularLocation>
        <location evidence="1">Periplasm</location>
    </subcellularLocation>
</comment>
<evidence type="ECO:0000313" key="5">
    <source>
        <dbReference type="EMBL" id="SHJ65704.1"/>
    </source>
</evidence>
<dbReference type="Gene3D" id="3.40.190.10">
    <property type="entry name" value="Periplasmic binding protein-like II"/>
    <property type="match status" value="2"/>
</dbReference>
<dbReference type="OrthoDB" id="9802202at2"/>
<dbReference type="PROSITE" id="PS51257">
    <property type="entry name" value="PROKAR_LIPOPROTEIN"/>
    <property type="match status" value="1"/>
</dbReference>
<dbReference type="AlphaFoldDB" id="A0A1M6L3I9"/>
<keyword evidence="6" id="KW-1185">Reference proteome</keyword>
<protein>
    <submittedName>
        <fullName evidence="5">NitT/TauT family transport system substrate-binding protein</fullName>
    </submittedName>
</protein>
<evidence type="ECO:0000256" key="3">
    <source>
        <dbReference type="ARBA" id="ARBA00022729"/>
    </source>
</evidence>
<gene>
    <name evidence="5" type="ORF">SAMN05444401_3593</name>
</gene>
<dbReference type="RefSeq" id="WP_073009902.1">
    <property type="nucleotide sequence ID" value="NZ_FQZO01000006.1"/>
</dbReference>
<evidence type="ECO:0000259" key="4">
    <source>
        <dbReference type="Pfam" id="PF09084"/>
    </source>
</evidence>
<dbReference type="PANTHER" id="PTHR30024">
    <property type="entry name" value="ALIPHATIC SULFONATES-BINDING PROTEIN-RELATED"/>
    <property type="match status" value="1"/>
</dbReference>
<feature type="domain" description="SsuA/THI5-like" evidence="4">
    <location>
        <begin position="54"/>
        <end position="263"/>
    </location>
</feature>
<name>A0A1M6L3I9_9CLOT</name>
<dbReference type="STRING" id="1121298.SAMN05444401_3593"/>
<comment type="similarity">
    <text evidence="2">Belongs to the bacterial solute-binding protein SsuA/TauA family.</text>
</comment>
<proteinExistence type="inferred from homology"/>
<organism evidence="5 6">
    <name type="scientific">Clostridium amylolyticum</name>
    <dbReference type="NCBI Taxonomy" id="1121298"/>
    <lineage>
        <taxon>Bacteria</taxon>
        <taxon>Bacillati</taxon>
        <taxon>Bacillota</taxon>
        <taxon>Clostridia</taxon>
        <taxon>Eubacteriales</taxon>
        <taxon>Clostridiaceae</taxon>
        <taxon>Clostridium</taxon>
    </lineage>
</organism>
<keyword evidence="3" id="KW-0732">Signal</keyword>
<reference evidence="5 6" key="1">
    <citation type="submission" date="2016-11" db="EMBL/GenBank/DDBJ databases">
        <authorList>
            <person name="Jaros S."/>
            <person name="Januszkiewicz K."/>
            <person name="Wedrychowicz H."/>
        </authorList>
    </citation>
    <scope>NUCLEOTIDE SEQUENCE [LARGE SCALE GENOMIC DNA]</scope>
    <source>
        <strain evidence="5 6">DSM 21864</strain>
    </source>
</reference>
<dbReference type="Pfam" id="PF09084">
    <property type="entry name" value="NMT1"/>
    <property type="match status" value="1"/>
</dbReference>
<evidence type="ECO:0000313" key="6">
    <source>
        <dbReference type="Proteomes" id="UP000184080"/>
    </source>
</evidence>
<sequence length="346" mass="38670">MKNKWRKYLLLPLLILFLIPSIISCKSKETPKVTPVNGITKIRLNEVARSIFYAPMYAAINEGFFKEEGIEIELTTGQGADKTMQQLLSGSVDIGFSGPEQVIYIYNQKREDYPVVFAQLTQKDGSFLVGRKKDADFTWEHVKGKTIVGGRPGGVPEMALEYVLRNHGIQPDKDLNLITNIAFNATAGAFVGGTGDYVALFEPTGSMLEKENSGAIVASIGKSAGVMPYTCFYTTKSYMEKNPDIIERFTRAIYKGQLWVAKTKDEDVAKSIISFFPGTDNALVINVIKNYRDIDAFAANPIIKEEDMSRLMDIIQSYKSDLIPKRPPFDDIVTNKFSKKIVDEIK</sequence>
<dbReference type="Proteomes" id="UP000184080">
    <property type="component" value="Unassembled WGS sequence"/>
</dbReference>
<dbReference type="GO" id="GO:0042597">
    <property type="term" value="C:periplasmic space"/>
    <property type="evidence" value="ECO:0007669"/>
    <property type="project" value="UniProtKB-SubCell"/>
</dbReference>
<evidence type="ECO:0000256" key="2">
    <source>
        <dbReference type="ARBA" id="ARBA00010742"/>
    </source>
</evidence>
<accession>A0A1M6L3I9</accession>